<feature type="region of interest" description="Disordered" evidence="1">
    <location>
        <begin position="19"/>
        <end position="42"/>
    </location>
</feature>
<dbReference type="EMBL" id="GISG01203147">
    <property type="protein sequence ID" value="MBA4659204.1"/>
    <property type="molecule type" value="Transcribed_RNA"/>
</dbReference>
<name>A0A7C9EEG5_OPUST</name>
<sequence>MNRSFRDYNSAAAGGARNFPVVASHHQHRRGHTLARDSGDPLDLFSRTRRSVSVAPSDESDVSLKLGKISVGSVKLPARNGLDDLLGSSDGGKNDYDWYSKKIHSFSVCQFRML</sequence>
<dbReference type="AlphaFoldDB" id="A0A7C9EEG5"/>
<reference evidence="2" key="1">
    <citation type="journal article" date="2013" name="J. Plant Res.">
        <title>Effect of fungi and light on seed germination of three Opuntia species from semiarid lands of central Mexico.</title>
        <authorList>
            <person name="Delgado-Sanchez P."/>
            <person name="Jimenez-Bremont J.F."/>
            <person name="Guerrero-Gonzalez Mde L."/>
            <person name="Flores J."/>
        </authorList>
    </citation>
    <scope>NUCLEOTIDE SEQUENCE</scope>
    <source>
        <tissue evidence="2">Cladode</tissue>
    </source>
</reference>
<protein>
    <submittedName>
        <fullName evidence="2">Uncharacterized protein</fullName>
    </submittedName>
</protein>
<evidence type="ECO:0000256" key="1">
    <source>
        <dbReference type="SAM" id="MobiDB-lite"/>
    </source>
</evidence>
<proteinExistence type="predicted"/>
<accession>A0A7C9EEG5</accession>
<evidence type="ECO:0000313" key="2">
    <source>
        <dbReference type="EMBL" id="MBA4659204.1"/>
    </source>
</evidence>
<reference evidence="2" key="2">
    <citation type="submission" date="2020-07" db="EMBL/GenBank/DDBJ databases">
        <authorList>
            <person name="Vera ALvarez R."/>
            <person name="Arias-Moreno D.M."/>
            <person name="Jimenez-Jacinto V."/>
            <person name="Jimenez-Bremont J.F."/>
            <person name="Swaminathan K."/>
            <person name="Moose S.P."/>
            <person name="Guerrero-Gonzalez M.L."/>
            <person name="Marino-Ramirez L."/>
            <person name="Landsman D."/>
            <person name="Rodriguez-Kessler M."/>
            <person name="Delgado-Sanchez P."/>
        </authorList>
    </citation>
    <scope>NUCLEOTIDE SEQUENCE</scope>
    <source>
        <tissue evidence="2">Cladode</tissue>
    </source>
</reference>
<organism evidence="2">
    <name type="scientific">Opuntia streptacantha</name>
    <name type="common">Prickly pear cactus</name>
    <name type="synonym">Opuntia cardona</name>
    <dbReference type="NCBI Taxonomy" id="393608"/>
    <lineage>
        <taxon>Eukaryota</taxon>
        <taxon>Viridiplantae</taxon>
        <taxon>Streptophyta</taxon>
        <taxon>Embryophyta</taxon>
        <taxon>Tracheophyta</taxon>
        <taxon>Spermatophyta</taxon>
        <taxon>Magnoliopsida</taxon>
        <taxon>eudicotyledons</taxon>
        <taxon>Gunneridae</taxon>
        <taxon>Pentapetalae</taxon>
        <taxon>Caryophyllales</taxon>
        <taxon>Cactineae</taxon>
        <taxon>Cactaceae</taxon>
        <taxon>Opuntioideae</taxon>
        <taxon>Opuntia</taxon>
    </lineage>
</organism>